<evidence type="ECO:0000256" key="1">
    <source>
        <dbReference type="ARBA" id="ARBA00022801"/>
    </source>
</evidence>
<keyword evidence="2 4" id="KW-0442">Lipid degradation</keyword>
<dbReference type="PANTHER" id="PTHR14226:SF57">
    <property type="entry name" value="BLR7027 PROTEIN"/>
    <property type="match status" value="1"/>
</dbReference>
<keyword evidence="7" id="KW-1185">Reference proteome</keyword>
<comment type="caution">
    <text evidence="6">The sequence shown here is derived from an EMBL/GenBank/DDBJ whole genome shotgun (WGS) entry which is preliminary data.</text>
</comment>
<dbReference type="GO" id="GO:0016787">
    <property type="term" value="F:hydrolase activity"/>
    <property type="evidence" value="ECO:0007669"/>
    <property type="project" value="UniProtKB-UniRule"/>
</dbReference>
<feature type="short sequence motif" description="DGA/G" evidence="4">
    <location>
        <begin position="220"/>
        <end position="222"/>
    </location>
</feature>
<dbReference type="InterPro" id="IPR002641">
    <property type="entry name" value="PNPLA_dom"/>
</dbReference>
<keyword evidence="1 4" id="KW-0378">Hydrolase</keyword>
<dbReference type="OrthoDB" id="9798773at2"/>
<dbReference type="GO" id="GO:0016042">
    <property type="term" value="P:lipid catabolic process"/>
    <property type="evidence" value="ECO:0007669"/>
    <property type="project" value="UniProtKB-UniRule"/>
</dbReference>
<keyword evidence="3 4" id="KW-0443">Lipid metabolism</keyword>
<dbReference type="PANTHER" id="PTHR14226">
    <property type="entry name" value="NEUROPATHY TARGET ESTERASE/SWISS CHEESE D.MELANOGASTER"/>
    <property type="match status" value="1"/>
</dbReference>
<dbReference type="RefSeq" id="WP_128227837.1">
    <property type="nucleotide sequence ID" value="NZ_SACR01000002.1"/>
</dbReference>
<dbReference type="Pfam" id="PF01734">
    <property type="entry name" value="Patatin"/>
    <property type="match status" value="1"/>
</dbReference>
<organism evidence="6 7">
    <name type="scientific">Rubrivivax rivuli</name>
    <dbReference type="NCBI Taxonomy" id="1862385"/>
    <lineage>
        <taxon>Bacteria</taxon>
        <taxon>Pseudomonadati</taxon>
        <taxon>Pseudomonadota</taxon>
        <taxon>Betaproteobacteria</taxon>
        <taxon>Burkholderiales</taxon>
        <taxon>Sphaerotilaceae</taxon>
        <taxon>Rubrivivax</taxon>
    </lineage>
</organism>
<dbReference type="Proteomes" id="UP000285575">
    <property type="component" value="Unassembled WGS sequence"/>
</dbReference>
<evidence type="ECO:0000256" key="4">
    <source>
        <dbReference type="PROSITE-ProRule" id="PRU01161"/>
    </source>
</evidence>
<name>A0A437RKU0_9BURK</name>
<proteinExistence type="predicted"/>
<evidence type="ECO:0000256" key="3">
    <source>
        <dbReference type="ARBA" id="ARBA00023098"/>
    </source>
</evidence>
<dbReference type="SUPFAM" id="SSF52151">
    <property type="entry name" value="FabD/lysophospholipase-like"/>
    <property type="match status" value="1"/>
</dbReference>
<dbReference type="PROSITE" id="PS51635">
    <property type="entry name" value="PNPLA"/>
    <property type="match status" value="1"/>
</dbReference>
<sequence>MPVTRPRIGLALAGGGPLGAIYEIGALCALAEALPGLDFTALDGYVGVSAGSFIAAGLANGLTPRQLCTSFVENEGPATDLIRPGLFFRPAWQEYAQRLLAAPRLAGQAAWDVTVRGRTLLAAAERLGRVLPAGLFSNAALQAQLAQVFSAPGRSNDFRQLQRERGRRLVLVATDLDSGEAAPFGLPGWDHVPISQAVAASAALPGLFPPEPINGRWYVDGALKKTLHARVLLDEGLDLLLCLNPLVPFDARGASSREAPRHRVLGGASERIPQLVAGGLPLVLSQTFRSLIHSRLELGMKGYEASHPGTDILLFEPDHADPEMFLANTFGYSQRRVLAEHAYQHTRADLRSRRSELRATLSAQGLVLDEAVLDDAQRRLLRRRIGRRPAALPASRTEAGRALQRLDEVLNDLERALAAR</sequence>
<evidence type="ECO:0000259" key="5">
    <source>
        <dbReference type="PROSITE" id="PS51635"/>
    </source>
</evidence>
<dbReference type="EMBL" id="SACR01000002">
    <property type="protein sequence ID" value="RVU47374.1"/>
    <property type="molecule type" value="Genomic_DNA"/>
</dbReference>
<feature type="active site" description="Nucleophile" evidence="4">
    <location>
        <position position="49"/>
    </location>
</feature>
<reference evidence="6 7" key="1">
    <citation type="submission" date="2019-01" db="EMBL/GenBank/DDBJ databases">
        <authorList>
            <person name="Chen W.-M."/>
        </authorList>
    </citation>
    <scope>NUCLEOTIDE SEQUENCE [LARGE SCALE GENOMIC DNA]</scope>
    <source>
        <strain evidence="6 7">KYPY4</strain>
    </source>
</reference>
<feature type="short sequence motif" description="GXSXG" evidence="4">
    <location>
        <begin position="47"/>
        <end position="51"/>
    </location>
</feature>
<dbReference type="Gene3D" id="3.40.1090.10">
    <property type="entry name" value="Cytosolic phospholipase A2 catalytic domain"/>
    <property type="match status" value="2"/>
</dbReference>
<dbReference type="InterPro" id="IPR016035">
    <property type="entry name" value="Acyl_Trfase/lysoPLipase"/>
</dbReference>
<feature type="domain" description="PNPLA" evidence="5">
    <location>
        <begin position="11"/>
        <end position="233"/>
    </location>
</feature>
<dbReference type="InterPro" id="IPR050301">
    <property type="entry name" value="NTE"/>
</dbReference>
<feature type="active site" description="Proton acceptor" evidence="4">
    <location>
        <position position="220"/>
    </location>
</feature>
<evidence type="ECO:0000256" key="2">
    <source>
        <dbReference type="ARBA" id="ARBA00022963"/>
    </source>
</evidence>
<evidence type="ECO:0000313" key="7">
    <source>
        <dbReference type="Proteomes" id="UP000285575"/>
    </source>
</evidence>
<accession>A0A437RKU0</accession>
<comment type="caution">
    <text evidence="4">Lacks conserved residue(s) required for the propagation of feature annotation.</text>
</comment>
<protein>
    <submittedName>
        <fullName evidence="6">Patatin family protein</fullName>
    </submittedName>
</protein>
<dbReference type="AlphaFoldDB" id="A0A437RKU0"/>
<evidence type="ECO:0000313" key="6">
    <source>
        <dbReference type="EMBL" id="RVU47374.1"/>
    </source>
</evidence>
<gene>
    <name evidence="6" type="ORF">EOE66_06405</name>
</gene>